<evidence type="ECO:0000256" key="1">
    <source>
        <dbReference type="SAM" id="MobiDB-lite"/>
    </source>
</evidence>
<dbReference type="Proteomes" id="UP000201788">
    <property type="component" value="Segment"/>
</dbReference>
<proteinExistence type="predicted"/>
<dbReference type="EMBL" id="KM817598">
    <property type="protein sequence ID" value="AJG39052.1"/>
    <property type="molecule type" value="Viral_cRNA"/>
</dbReference>
<keyword evidence="2" id="KW-0472">Membrane</keyword>
<keyword evidence="2" id="KW-0812">Transmembrane</keyword>
<reference evidence="3 4" key="1">
    <citation type="journal article" date="2015" name="Elife">
        <title>Unprecedented genomic diversity of RNA viruses in arthropods reveals the ancestry of negative-sense RNA viruses.</title>
        <authorList>
            <person name="Li C.X."/>
            <person name="Shi M."/>
            <person name="Tian J.H."/>
            <person name="Lin X.D."/>
            <person name="Kang Y.J."/>
            <person name="Chen L.J."/>
            <person name="Qin X.C."/>
            <person name="Xu J."/>
            <person name="Holmes E.C."/>
            <person name="Zhang Y.Z."/>
        </authorList>
    </citation>
    <scope>NUCLEOTIDE SEQUENCE [LARGE SCALE GENOMIC DNA]</scope>
    <source>
        <strain evidence="3 4">SYY3-1</strain>
    </source>
</reference>
<feature type="transmembrane region" description="Helical" evidence="2">
    <location>
        <begin position="886"/>
        <end position="908"/>
    </location>
</feature>
<evidence type="ECO:0000256" key="2">
    <source>
        <dbReference type="SAM" id="Phobius"/>
    </source>
</evidence>
<dbReference type="KEGG" id="vg:29122429"/>
<dbReference type="GeneID" id="29122429"/>
<organism evidence="3 4">
    <name type="scientific">Shayang Fly Virus 1</name>
    <dbReference type="NCBI Taxonomy" id="1608065"/>
    <lineage>
        <taxon>Viruses</taxon>
        <taxon>Riboviria</taxon>
        <taxon>Orthornavirae</taxon>
        <taxon>Negarnaviricota</taxon>
        <taxon>Haploviricotina</taxon>
        <taxon>Monjiviricetes</taxon>
        <taxon>Jingchuvirales</taxon>
        <taxon>Aliusviridae</taxon>
        <taxon>Ollusvirus</taxon>
        <taxon>Ollusvirus shayangense</taxon>
    </lineage>
</organism>
<keyword evidence="2" id="KW-1133">Transmembrane helix</keyword>
<feature type="region of interest" description="Disordered" evidence="1">
    <location>
        <begin position="231"/>
        <end position="253"/>
    </location>
</feature>
<protein>
    <submittedName>
        <fullName evidence="3">Glycoprotein</fullName>
    </submittedName>
</protein>
<gene>
    <name evidence="3" type="primary">G</name>
</gene>
<name>A0A0B5KT86_9VIRU</name>
<dbReference type="RefSeq" id="YP_009300661.1">
    <property type="nucleotide sequence ID" value="NC_031214.1"/>
</dbReference>
<accession>A0A0B5KT86</accession>
<evidence type="ECO:0000313" key="4">
    <source>
        <dbReference type="Proteomes" id="UP000201788"/>
    </source>
</evidence>
<feature type="transmembrane region" description="Helical" evidence="2">
    <location>
        <begin position="812"/>
        <end position="834"/>
    </location>
</feature>
<feature type="transmembrane region" description="Helical" evidence="2">
    <location>
        <begin position="855"/>
        <end position="874"/>
    </location>
</feature>
<evidence type="ECO:0000313" key="3">
    <source>
        <dbReference type="EMBL" id="AJG39052.1"/>
    </source>
</evidence>
<keyword evidence="4" id="KW-1185">Reference proteome</keyword>
<sequence length="1077" mass="121602">MKCFFAIWTILMVVVSAGHRPKLHKTLGVVVNPAAPIYPTESDWVHMIKIQIPCLQDVLSAADSESLPDMLSILKSYRHAGPKAGNVTHEKVRWSTVMMSYRYISAKARVTVKELKALQHKTQHGWGIFPSTSCGNPYFQFDEPERVDDDGYPIVERSRRSTDTGSSHTHNYNMPGVQKVQIEHHHHYHPDKFGSSQHIHQIPAKDINPTFQRDSSASAILPKPYYYKTETTTSTTTLRPIPNPTQDEDEEDDYDRDVNVQLDQEATSTSWLSHCIIPYLDNTGRQKVSVCLRNDELNPLTGGFESCRSYQVSNILGTHQRDQSHKRVGRSLCDWCGSAFSWLYGLTTKSEMIEMTKAIQNDYSIVVKKVNEGLSQQKVYVQSIKDTLDSLSDVLQLLSNQSTAMKAFSTLLKNDIDMLSDQVKFNAYLDQFSDSLSLMDSYLDNLITCSHRLTEWYRSLKYSLQSQTIDLDLLPQFSLSALLDGVSGMMNERWMIPDTWKSLKFLQNNMVSVAVMDHSLLLAIQIPMILKSKDLSHWTLSAVPHVLDQDAGRTTPPFLSSQILIDNPYVIIDGTNKRWTSASTEGVLRCQDRSDHMCSGPFVWKSLSESDCIPSLILNVDAAKAGLNCQVTLVKSPTDMILAQVDANHWLISILSTKVTVYQACHETKDQTDTTTETEISGLNLVQVPENCAIQVRDVKIQGYTSHHSETMIVLDLNSENSSSSVLSTAALVVFKEIKSALRVPLFDHHITVPSEVLNNSLFENGKVRLGELRRKLNHLDEIQLLDSSKSDITMFLNKIQTPSDNWSILPWWAWGMIVVGGFIVVLFTVKVIIRRLASPAAVMGPVLFSQPSRSFAVSISVNSTNATVLNMTIPQLINHHTSGWLPVYQCVLATLMACIMLICIYKVHCQMFPLMQRWMMANQVFPKILNMSHHPGEVPITLTILCQINHLFSSQQTGEIGLQIGTLPLPSTQWYVDDSEILQHGVIRHKCFRIYLFKVPLDWSKMCIKSTTHHIETCQAMPPLVKLPWSDVICQLESQIKWDWTSVEPICVTTIAVGQSHSRRVMKTYLDSTYHA</sequence>